<dbReference type="Proteomes" id="UP000510721">
    <property type="component" value="Chromosome"/>
</dbReference>
<dbReference type="EMBL" id="CP041238">
    <property type="protein sequence ID" value="QLL62455.1"/>
    <property type="molecule type" value="Genomic_DNA"/>
</dbReference>
<sequence length="115" mass="12905">MDDAHAWETEQRLWLEGPDSYRKLVDKQCIMAFPAPVGLMQGASIIDSLEGAPRWDRVVITDRTIGRPAHGCVVLGYRAEGHRADRKPYAAYCTSTYCDTGVGWKLVQHQQTAIE</sequence>
<evidence type="ECO:0000313" key="1">
    <source>
        <dbReference type="EMBL" id="QLL62455.1"/>
    </source>
</evidence>
<gene>
    <name evidence="1" type="ORF">FKV68_13925</name>
</gene>
<dbReference type="RefSeq" id="WP_180938353.1">
    <property type="nucleotide sequence ID" value="NZ_CP041238.1"/>
</dbReference>
<keyword evidence="2" id="KW-1185">Reference proteome</keyword>
<protein>
    <submittedName>
        <fullName evidence="1">Uncharacterized protein</fullName>
    </submittedName>
</protein>
<dbReference type="AlphaFoldDB" id="A0A859QI27"/>
<reference evidence="1 2" key="1">
    <citation type="submission" date="2019-06" db="EMBL/GenBank/DDBJ databases">
        <title>Complete genome sequence of Ensifer mexicanus ITTG R7 isolated from nodules of Acacia angustissima (Mill.) Kuntze.</title>
        <authorList>
            <person name="Rincon-Rosales R."/>
            <person name="Rogel M.A."/>
            <person name="Guerrero G."/>
            <person name="Rincon-Molina C.I."/>
            <person name="Lopez-Lopez A."/>
            <person name="Martinez-Romero E."/>
        </authorList>
    </citation>
    <scope>NUCLEOTIDE SEQUENCE [LARGE SCALE GENOMIC DNA]</scope>
    <source>
        <strain evidence="1 2">ITTG R7</strain>
    </source>
</reference>
<dbReference type="KEGG" id="emx:FKV68_13925"/>
<name>A0A859QI27_9HYPH</name>
<evidence type="ECO:0000313" key="2">
    <source>
        <dbReference type="Proteomes" id="UP000510721"/>
    </source>
</evidence>
<accession>A0A859QI27</accession>
<proteinExistence type="predicted"/>
<organism evidence="1 2">
    <name type="scientific">Sinorhizobium mexicanum</name>
    <dbReference type="NCBI Taxonomy" id="375549"/>
    <lineage>
        <taxon>Bacteria</taxon>
        <taxon>Pseudomonadati</taxon>
        <taxon>Pseudomonadota</taxon>
        <taxon>Alphaproteobacteria</taxon>
        <taxon>Hyphomicrobiales</taxon>
        <taxon>Rhizobiaceae</taxon>
        <taxon>Sinorhizobium/Ensifer group</taxon>
        <taxon>Sinorhizobium</taxon>
    </lineage>
</organism>